<organism evidence="1 2">
    <name type="scientific">Dentiscutata heterogama</name>
    <dbReference type="NCBI Taxonomy" id="1316150"/>
    <lineage>
        <taxon>Eukaryota</taxon>
        <taxon>Fungi</taxon>
        <taxon>Fungi incertae sedis</taxon>
        <taxon>Mucoromycota</taxon>
        <taxon>Glomeromycotina</taxon>
        <taxon>Glomeromycetes</taxon>
        <taxon>Diversisporales</taxon>
        <taxon>Gigasporaceae</taxon>
        <taxon>Dentiscutata</taxon>
    </lineage>
</organism>
<keyword evidence="2" id="KW-1185">Reference proteome</keyword>
<evidence type="ECO:0000313" key="1">
    <source>
        <dbReference type="EMBL" id="CAG8526547.1"/>
    </source>
</evidence>
<name>A0ACA9LFK6_9GLOM</name>
<sequence>KTSDYPQKRSRNLLTLNNSSILSDTPKESSTIDIGIQVTINNDLLTQIDTLKTSLANLLEIDHGDNENLEQRTRPNSHVEQQRFCTYLRKKEFFTLKKINNTLANLDGDIKLSEEMKSFSILAKERRQKFIQNTLLQQSSTNIWKPIPVTEQEADALKNESAMRKEELIAIINSVLISLPESQCAKYTNLKNKTKDMLLTILQEIYDLNSTEEIIDEETTINELMMKA</sequence>
<protein>
    <submittedName>
        <fullName evidence="1">4632_t:CDS:1</fullName>
    </submittedName>
</protein>
<accession>A0ACA9LFK6</accession>
<reference evidence="1" key="1">
    <citation type="submission" date="2021-06" db="EMBL/GenBank/DDBJ databases">
        <authorList>
            <person name="Kallberg Y."/>
            <person name="Tangrot J."/>
            <person name="Rosling A."/>
        </authorList>
    </citation>
    <scope>NUCLEOTIDE SEQUENCE</scope>
    <source>
        <strain evidence="1">IL203A</strain>
    </source>
</reference>
<dbReference type="Proteomes" id="UP000789702">
    <property type="component" value="Unassembled WGS sequence"/>
</dbReference>
<proteinExistence type="predicted"/>
<dbReference type="EMBL" id="CAJVPU010004000">
    <property type="protein sequence ID" value="CAG8526547.1"/>
    <property type="molecule type" value="Genomic_DNA"/>
</dbReference>
<gene>
    <name evidence="1" type="ORF">DHETER_LOCUS4170</name>
</gene>
<evidence type="ECO:0000313" key="2">
    <source>
        <dbReference type="Proteomes" id="UP000789702"/>
    </source>
</evidence>
<comment type="caution">
    <text evidence="1">The sequence shown here is derived from an EMBL/GenBank/DDBJ whole genome shotgun (WGS) entry which is preliminary data.</text>
</comment>
<feature type="non-terminal residue" evidence="1">
    <location>
        <position position="1"/>
    </location>
</feature>